<dbReference type="RefSeq" id="XP_005822960.1">
    <property type="nucleotide sequence ID" value="XM_005822903.1"/>
</dbReference>
<dbReference type="KEGG" id="gtt:GUITHDRAFT_117895"/>
<dbReference type="PROSITE" id="PS00108">
    <property type="entry name" value="PROTEIN_KINASE_ST"/>
    <property type="match status" value="1"/>
</dbReference>
<reference evidence="13" key="2">
    <citation type="submission" date="2012-11" db="EMBL/GenBank/DDBJ databases">
        <authorList>
            <person name="Kuo A."/>
            <person name="Curtis B.A."/>
            <person name="Tanifuji G."/>
            <person name="Burki F."/>
            <person name="Gruber A."/>
            <person name="Irimia M."/>
            <person name="Maruyama S."/>
            <person name="Arias M.C."/>
            <person name="Ball S.G."/>
            <person name="Gile G.H."/>
            <person name="Hirakawa Y."/>
            <person name="Hopkins J.F."/>
            <person name="Rensing S.A."/>
            <person name="Schmutz J."/>
            <person name="Symeonidi A."/>
            <person name="Elias M."/>
            <person name="Eveleigh R.J."/>
            <person name="Herman E.K."/>
            <person name="Klute M.J."/>
            <person name="Nakayama T."/>
            <person name="Obornik M."/>
            <person name="Reyes-Prieto A."/>
            <person name="Armbrust E.V."/>
            <person name="Aves S.J."/>
            <person name="Beiko R.G."/>
            <person name="Coutinho P."/>
            <person name="Dacks J.B."/>
            <person name="Durnford D.G."/>
            <person name="Fast N.M."/>
            <person name="Green B.R."/>
            <person name="Grisdale C."/>
            <person name="Hempe F."/>
            <person name="Henrissat B."/>
            <person name="Hoppner M.P."/>
            <person name="Ishida K.-I."/>
            <person name="Kim E."/>
            <person name="Koreny L."/>
            <person name="Kroth P.G."/>
            <person name="Liu Y."/>
            <person name="Malik S.-B."/>
            <person name="Maier U.G."/>
            <person name="McRose D."/>
            <person name="Mock T."/>
            <person name="Neilson J.A."/>
            <person name="Onodera N.T."/>
            <person name="Poole A.M."/>
            <person name="Pritham E.J."/>
            <person name="Richards T.A."/>
            <person name="Rocap G."/>
            <person name="Roy S.W."/>
            <person name="Sarai C."/>
            <person name="Schaack S."/>
            <person name="Shirato S."/>
            <person name="Slamovits C.H."/>
            <person name="Spencer D.F."/>
            <person name="Suzuki S."/>
            <person name="Worden A.Z."/>
            <person name="Zauner S."/>
            <person name="Barry K."/>
            <person name="Bell C."/>
            <person name="Bharti A.K."/>
            <person name="Crow J.A."/>
            <person name="Grimwood J."/>
            <person name="Kramer R."/>
            <person name="Lindquist E."/>
            <person name="Lucas S."/>
            <person name="Salamov A."/>
            <person name="McFadden G.I."/>
            <person name="Lane C.E."/>
            <person name="Keeling P.J."/>
            <person name="Gray M.W."/>
            <person name="Grigoriev I.V."/>
            <person name="Archibald J.M."/>
        </authorList>
    </citation>
    <scope>NUCLEOTIDE SEQUENCE</scope>
    <source>
        <strain evidence="13">CCMP2712</strain>
    </source>
</reference>
<dbReference type="PROSITE" id="PS50011">
    <property type="entry name" value="PROTEIN_KINASE_DOM"/>
    <property type="match status" value="1"/>
</dbReference>
<dbReference type="Gene3D" id="1.10.510.10">
    <property type="entry name" value="Transferase(Phosphotransferase) domain 1"/>
    <property type="match status" value="1"/>
</dbReference>
<evidence type="ECO:0000256" key="4">
    <source>
        <dbReference type="ARBA" id="ARBA00022741"/>
    </source>
</evidence>
<dbReference type="AlphaFoldDB" id="L1IJJ0"/>
<dbReference type="InterPro" id="IPR050108">
    <property type="entry name" value="CDK"/>
</dbReference>
<feature type="binding site" evidence="7">
    <location>
        <position position="48"/>
    </location>
    <ligand>
        <name>ATP</name>
        <dbReference type="ChEBI" id="CHEBI:30616"/>
    </ligand>
</feature>
<accession>L1IJJ0</accession>
<dbReference type="InterPro" id="IPR008271">
    <property type="entry name" value="Ser/Thr_kinase_AS"/>
</dbReference>
<organism evidence="11">
    <name type="scientific">Guillardia theta (strain CCMP2712)</name>
    <name type="common">Cryptophyte</name>
    <dbReference type="NCBI Taxonomy" id="905079"/>
    <lineage>
        <taxon>Eukaryota</taxon>
        <taxon>Cryptophyceae</taxon>
        <taxon>Pyrenomonadales</taxon>
        <taxon>Geminigeraceae</taxon>
        <taxon>Guillardia</taxon>
    </lineage>
</organism>
<evidence type="ECO:0000313" key="11">
    <source>
        <dbReference type="EMBL" id="EKX35980.1"/>
    </source>
</evidence>
<dbReference type="GO" id="GO:0004674">
    <property type="term" value="F:protein serine/threonine kinase activity"/>
    <property type="evidence" value="ECO:0007669"/>
    <property type="project" value="UniProtKB-KW"/>
</dbReference>
<dbReference type="EMBL" id="JH993081">
    <property type="protein sequence ID" value="EKX35980.1"/>
    <property type="molecule type" value="Genomic_DNA"/>
</dbReference>
<dbReference type="PANTHER" id="PTHR24056">
    <property type="entry name" value="CELL DIVISION PROTEIN KINASE"/>
    <property type="match status" value="1"/>
</dbReference>
<gene>
    <name evidence="11" type="ORF">GUITHDRAFT_117895</name>
</gene>
<dbReference type="SMART" id="SM00220">
    <property type="entry name" value="S_TKc"/>
    <property type="match status" value="1"/>
</dbReference>
<evidence type="ECO:0000256" key="1">
    <source>
        <dbReference type="ARBA" id="ARBA00006485"/>
    </source>
</evidence>
<dbReference type="EnsemblProtists" id="EKX35980">
    <property type="protein sequence ID" value="EKX35980"/>
    <property type="gene ID" value="GUITHDRAFT_117895"/>
</dbReference>
<dbReference type="GO" id="GO:0005524">
    <property type="term" value="F:ATP binding"/>
    <property type="evidence" value="ECO:0007669"/>
    <property type="project" value="UniProtKB-UniRule"/>
</dbReference>
<dbReference type="FunFam" id="1.10.510.10:FF:000624">
    <property type="entry name" value="Mitogen-activated protein kinase"/>
    <property type="match status" value="1"/>
</dbReference>
<evidence type="ECO:0000256" key="9">
    <source>
        <dbReference type="SAM" id="MobiDB-lite"/>
    </source>
</evidence>
<evidence type="ECO:0000256" key="2">
    <source>
        <dbReference type="ARBA" id="ARBA00022527"/>
    </source>
</evidence>
<proteinExistence type="inferred from homology"/>
<dbReference type="HOGENOM" id="CLU_678718_0_0_1"/>
<evidence type="ECO:0000313" key="13">
    <source>
        <dbReference type="Proteomes" id="UP000011087"/>
    </source>
</evidence>
<dbReference type="InterPro" id="IPR017441">
    <property type="entry name" value="Protein_kinase_ATP_BS"/>
</dbReference>
<dbReference type="Pfam" id="PF00069">
    <property type="entry name" value="Pkinase"/>
    <property type="match status" value="1"/>
</dbReference>
<evidence type="ECO:0000256" key="7">
    <source>
        <dbReference type="PROSITE-ProRule" id="PRU10141"/>
    </source>
</evidence>
<keyword evidence="3" id="KW-0808">Transferase</keyword>
<evidence type="ECO:0000259" key="10">
    <source>
        <dbReference type="PROSITE" id="PS50011"/>
    </source>
</evidence>
<keyword evidence="4 7" id="KW-0547">Nucleotide-binding</keyword>
<feature type="domain" description="Protein kinase" evidence="10">
    <location>
        <begin position="20"/>
        <end position="349"/>
    </location>
</feature>
<evidence type="ECO:0000256" key="8">
    <source>
        <dbReference type="RuleBase" id="RU000304"/>
    </source>
</evidence>
<dbReference type="STRING" id="905079.L1IJJ0"/>
<keyword evidence="13" id="KW-1185">Reference proteome</keyword>
<evidence type="ECO:0000313" key="12">
    <source>
        <dbReference type="EnsemblProtists" id="EKX35980"/>
    </source>
</evidence>
<dbReference type="SUPFAM" id="SSF56112">
    <property type="entry name" value="Protein kinase-like (PK-like)"/>
    <property type="match status" value="1"/>
</dbReference>
<reference evidence="12" key="3">
    <citation type="submission" date="2016-03" db="UniProtKB">
        <authorList>
            <consortium name="EnsemblProtists"/>
        </authorList>
    </citation>
    <scope>IDENTIFICATION</scope>
</reference>
<keyword evidence="2 8" id="KW-0723">Serine/threonine-protein kinase</keyword>
<dbReference type="PROSITE" id="PS00107">
    <property type="entry name" value="PROTEIN_KINASE_ATP"/>
    <property type="match status" value="1"/>
</dbReference>
<evidence type="ECO:0000256" key="5">
    <source>
        <dbReference type="ARBA" id="ARBA00022777"/>
    </source>
</evidence>
<feature type="region of interest" description="Disordered" evidence="9">
    <location>
        <begin position="353"/>
        <end position="387"/>
    </location>
</feature>
<dbReference type="InterPro" id="IPR000719">
    <property type="entry name" value="Prot_kinase_dom"/>
</dbReference>
<dbReference type="GO" id="GO:0005634">
    <property type="term" value="C:nucleus"/>
    <property type="evidence" value="ECO:0007669"/>
    <property type="project" value="TreeGrafter"/>
</dbReference>
<dbReference type="eggNOG" id="KOG0594">
    <property type="taxonomic scope" value="Eukaryota"/>
</dbReference>
<protein>
    <recommendedName>
        <fullName evidence="10">Protein kinase domain-containing protein</fullName>
    </recommendedName>
</protein>
<sequence>MSGQGASGFAGLPLAVEVDYSLDDIIGEGSFAQVFRAWDSGGGMVALKMVRPEDHFDDLPFDRTESDEQEGDDEFSYSLVLQSLQDELKSFQTVGRHPSIVEIVAASEVGDMVVMEMAEIDLYQYIHRHSKFLTLDLIQSWSAQILHGIDHIHKSQIVHMDMKTSNILIRCDGSVCICDFGLACRVEGHKEVKKELVTLWYRPPELIMGCTKYSNSVDMWGLGCIVLEMLLGRPAFQGRNDARCTCTVSRHWNFNSDQLMQIFTLLGTPEEHEYLQSMSCYRHFNFWPIFPRKLEQSIQASLLVIGGRKNASAVLCEVEAWMQLLTSCLQFNPERRVSARQTLACRIFSSVPQADESDDSPKEEGSRNLCARLSGMPRRSSHGGSRFQTSACLQAQVPSASPNQNV</sequence>
<dbReference type="Gene3D" id="3.30.200.20">
    <property type="entry name" value="Phosphorylase Kinase, domain 1"/>
    <property type="match status" value="1"/>
</dbReference>
<keyword evidence="6 7" id="KW-0067">ATP-binding</keyword>
<keyword evidence="5" id="KW-0418">Kinase</keyword>
<evidence type="ECO:0000256" key="6">
    <source>
        <dbReference type="ARBA" id="ARBA00022840"/>
    </source>
</evidence>
<name>L1IJJ0_GUITC</name>
<reference evidence="11 13" key="1">
    <citation type="journal article" date="2012" name="Nature">
        <title>Algal genomes reveal evolutionary mosaicism and the fate of nucleomorphs.</title>
        <authorList>
            <consortium name="DOE Joint Genome Institute"/>
            <person name="Curtis B.A."/>
            <person name="Tanifuji G."/>
            <person name="Burki F."/>
            <person name="Gruber A."/>
            <person name="Irimia M."/>
            <person name="Maruyama S."/>
            <person name="Arias M.C."/>
            <person name="Ball S.G."/>
            <person name="Gile G.H."/>
            <person name="Hirakawa Y."/>
            <person name="Hopkins J.F."/>
            <person name="Kuo A."/>
            <person name="Rensing S.A."/>
            <person name="Schmutz J."/>
            <person name="Symeonidi A."/>
            <person name="Elias M."/>
            <person name="Eveleigh R.J."/>
            <person name="Herman E.K."/>
            <person name="Klute M.J."/>
            <person name="Nakayama T."/>
            <person name="Obornik M."/>
            <person name="Reyes-Prieto A."/>
            <person name="Armbrust E.V."/>
            <person name="Aves S.J."/>
            <person name="Beiko R.G."/>
            <person name="Coutinho P."/>
            <person name="Dacks J.B."/>
            <person name="Durnford D.G."/>
            <person name="Fast N.M."/>
            <person name="Green B.R."/>
            <person name="Grisdale C.J."/>
            <person name="Hempel F."/>
            <person name="Henrissat B."/>
            <person name="Hoppner M.P."/>
            <person name="Ishida K."/>
            <person name="Kim E."/>
            <person name="Koreny L."/>
            <person name="Kroth P.G."/>
            <person name="Liu Y."/>
            <person name="Malik S.B."/>
            <person name="Maier U.G."/>
            <person name="McRose D."/>
            <person name="Mock T."/>
            <person name="Neilson J.A."/>
            <person name="Onodera N.T."/>
            <person name="Poole A.M."/>
            <person name="Pritham E.J."/>
            <person name="Richards T.A."/>
            <person name="Rocap G."/>
            <person name="Roy S.W."/>
            <person name="Sarai C."/>
            <person name="Schaack S."/>
            <person name="Shirato S."/>
            <person name="Slamovits C.H."/>
            <person name="Spencer D.F."/>
            <person name="Suzuki S."/>
            <person name="Worden A.Z."/>
            <person name="Zauner S."/>
            <person name="Barry K."/>
            <person name="Bell C."/>
            <person name="Bharti A.K."/>
            <person name="Crow J.A."/>
            <person name="Grimwood J."/>
            <person name="Kramer R."/>
            <person name="Lindquist E."/>
            <person name="Lucas S."/>
            <person name="Salamov A."/>
            <person name="McFadden G.I."/>
            <person name="Lane C.E."/>
            <person name="Keeling P.J."/>
            <person name="Gray M.W."/>
            <person name="Grigoriev I.V."/>
            <person name="Archibald J.M."/>
        </authorList>
    </citation>
    <scope>NUCLEOTIDE SEQUENCE</scope>
    <source>
        <strain evidence="11 13">CCMP2712</strain>
    </source>
</reference>
<dbReference type="PaxDb" id="55529-EKX35980"/>
<dbReference type="Proteomes" id="UP000011087">
    <property type="component" value="Unassembled WGS sequence"/>
</dbReference>
<evidence type="ECO:0000256" key="3">
    <source>
        <dbReference type="ARBA" id="ARBA00022679"/>
    </source>
</evidence>
<comment type="similarity">
    <text evidence="1">Belongs to the protein kinase superfamily. CMGC Ser/Thr protein kinase family. CDC2/CDKX subfamily.</text>
</comment>
<dbReference type="InterPro" id="IPR011009">
    <property type="entry name" value="Kinase-like_dom_sf"/>
</dbReference>
<dbReference type="GeneID" id="17292680"/>